<name>A7NH84_ROSCS</name>
<dbReference type="SUPFAM" id="SSF51735">
    <property type="entry name" value="NAD(P)-binding Rossmann-fold domains"/>
    <property type="match status" value="1"/>
</dbReference>
<comment type="similarity">
    <text evidence="1 4">Belongs to the D-isomer specific 2-hydroxyacid dehydrogenase family.</text>
</comment>
<dbReference type="Gene3D" id="3.40.50.720">
    <property type="entry name" value="NAD(P)-binding Rossmann-like Domain"/>
    <property type="match status" value="2"/>
</dbReference>
<dbReference type="PROSITE" id="PS00065">
    <property type="entry name" value="D_2_HYDROXYACID_DH_1"/>
    <property type="match status" value="1"/>
</dbReference>
<dbReference type="AlphaFoldDB" id="A7NH84"/>
<dbReference type="InterPro" id="IPR006139">
    <property type="entry name" value="D-isomer_2_OHA_DH_cat_dom"/>
</dbReference>
<keyword evidence="8" id="KW-1185">Reference proteome</keyword>
<feature type="domain" description="D-isomer specific 2-hydroxyacid dehydrogenase NAD-binding" evidence="6">
    <location>
        <begin position="110"/>
        <end position="296"/>
    </location>
</feature>
<dbReference type="GO" id="GO:0051287">
    <property type="term" value="F:NAD binding"/>
    <property type="evidence" value="ECO:0007669"/>
    <property type="project" value="InterPro"/>
</dbReference>
<keyword evidence="2 4" id="KW-0560">Oxidoreductase</keyword>
<dbReference type="PANTHER" id="PTHR43026:SF1">
    <property type="entry name" value="2-HYDROXYACID DEHYDROGENASE HOMOLOG 1-RELATED"/>
    <property type="match status" value="1"/>
</dbReference>
<dbReference type="InterPro" id="IPR036291">
    <property type="entry name" value="NAD(P)-bd_dom_sf"/>
</dbReference>
<gene>
    <name evidence="7" type="ordered locus">Rcas_0709</name>
</gene>
<sequence>MDVLVYDAHSYDRTFLDAANQGRHRLTYTAAQLDVQTAALAQGFPAICCFVNDQATAEVIERLAAGGTRLIAQRSTGYNNIDLIAAEQYGITAMRVSYYSPYSVAEFAVGLLQTLNRRIHRAYNRTREFNFRLAGLLGRDIHGSTVGVVGTGKIGAVFASIMHGFGCSLLGYDVTHNPDCLALGMRYVPLEELLRASDIVSLHVPLLPETYHMINRETLALMKPDAFLINTSRGGLIDTDALIETLRAGRIAGVGLDVYEEEEGVFFHDLSDRVITDDTLARLMTFPNVLVTGHQAFFTREAMTTIAETTIRNITDFEEGRENENILRPRR</sequence>
<reference evidence="7 8" key="1">
    <citation type="submission" date="2007-08" db="EMBL/GenBank/DDBJ databases">
        <title>Complete sequence of Roseiflexus castenholzii DSM 13941.</title>
        <authorList>
            <consortium name="US DOE Joint Genome Institute"/>
            <person name="Copeland A."/>
            <person name="Lucas S."/>
            <person name="Lapidus A."/>
            <person name="Barry K."/>
            <person name="Glavina del Rio T."/>
            <person name="Dalin E."/>
            <person name="Tice H."/>
            <person name="Pitluck S."/>
            <person name="Thompson L.S."/>
            <person name="Brettin T."/>
            <person name="Bruce D."/>
            <person name="Detter J.C."/>
            <person name="Han C."/>
            <person name="Tapia R."/>
            <person name="Schmutz J."/>
            <person name="Larimer F."/>
            <person name="Land M."/>
            <person name="Hauser L."/>
            <person name="Kyrpides N."/>
            <person name="Mikhailova N."/>
            <person name="Bryant D.A."/>
            <person name="Hanada S."/>
            <person name="Tsukatani Y."/>
            <person name="Richardson P."/>
        </authorList>
    </citation>
    <scope>NUCLEOTIDE SEQUENCE [LARGE SCALE GENOMIC DNA]</scope>
    <source>
        <strain evidence="8">DSM 13941 / HLO8</strain>
    </source>
</reference>
<accession>A7NH84</accession>
<dbReference type="eggNOG" id="COG1052">
    <property type="taxonomic scope" value="Bacteria"/>
</dbReference>
<dbReference type="OrthoDB" id="9792971at2"/>
<dbReference type="Pfam" id="PF00389">
    <property type="entry name" value="2-Hacid_dh"/>
    <property type="match status" value="1"/>
</dbReference>
<dbReference type="Proteomes" id="UP000000263">
    <property type="component" value="Chromosome"/>
</dbReference>
<dbReference type="Pfam" id="PF02826">
    <property type="entry name" value="2-Hacid_dh_C"/>
    <property type="match status" value="1"/>
</dbReference>
<dbReference type="HOGENOM" id="CLU_019796_1_1_0"/>
<proteinExistence type="inferred from homology"/>
<dbReference type="InterPro" id="IPR029752">
    <property type="entry name" value="D-isomer_DH_CS1"/>
</dbReference>
<dbReference type="PROSITE" id="PS00671">
    <property type="entry name" value="D_2_HYDROXYACID_DH_3"/>
    <property type="match status" value="1"/>
</dbReference>
<evidence type="ECO:0000256" key="4">
    <source>
        <dbReference type="RuleBase" id="RU003719"/>
    </source>
</evidence>
<dbReference type="STRING" id="383372.Rcas_0709"/>
<dbReference type="PROSITE" id="PS00670">
    <property type="entry name" value="D_2_HYDROXYACID_DH_2"/>
    <property type="match status" value="1"/>
</dbReference>
<dbReference type="InterPro" id="IPR006140">
    <property type="entry name" value="D-isomer_DH_NAD-bd"/>
</dbReference>
<organism evidence="7 8">
    <name type="scientific">Roseiflexus castenholzii (strain DSM 13941 / HLO8)</name>
    <dbReference type="NCBI Taxonomy" id="383372"/>
    <lineage>
        <taxon>Bacteria</taxon>
        <taxon>Bacillati</taxon>
        <taxon>Chloroflexota</taxon>
        <taxon>Chloroflexia</taxon>
        <taxon>Chloroflexales</taxon>
        <taxon>Roseiflexineae</taxon>
        <taxon>Roseiflexaceae</taxon>
        <taxon>Roseiflexus</taxon>
    </lineage>
</organism>
<evidence type="ECO:0000259" key="5">
    <source>
        <dbReference type="Pfam" id="PF00389"/>
    </source>
</evidence>
<evidence type="ECO:0000313" key="7">
    <source>
        <dbReference type="EMBL" id="ABU56831.1"/>
    </source>
</evidence>
<dbReference type="GO" id="GO:0008720">
    <property type="term" value="F:D-lactate dehydrogenase (NAD+) activity"/>
    <property type="evidence" value="ECO:0007669"/>
    <property type="project" value="TreeGrafter"/>
</dbReference>
<evidence type="ECO:0000256" key="1">
    <source>
        <dbReference type="ARBA" id="ARBA00005854"/>
    </source>
</evidence>
<dbReference type="KEGG" id="rca:Rcas_0709"/>
<evidence type="ECO:0000256" key="2">
    <source>
        <dbReference type="ARBA" id="ARBA00023002"/>
    </source>
</evidence>
<dbReference type="InterPro" id="IPR029753">
    <property type="entry name" value="D-isomer_DH_CS"/>
</dbReference>
<feature type="domain" description="D-isomer specific 2-hydroxyacid dehydrogenase catalytic" evidence="5">
    <location>
        <begin position="3"/>
        <end position="326"/>
    </location>
</feature>
<dbReference type="InterPro" id="IPR058205">
    <property type="entry name" value="D-LDH-like"/>
</dbReference>
<dbReference type="PANTHER" id="PTHR43026">
    <property type="entry name" value="2-HYDROXYACID DEHYDROGENASE HOMOLOG 1-RELATED"/>
    <property type="match status" value="1"/>
</dbReference>
<protein>
    <submittedName>
        <fullName evidence="7">D-isomer specific 2-hydroxyacid dehydrogenase NAD-binding</fullName>
    </submittedName>
</protein>
<dbReference type="CDD" id="cd12183">
    <property type="entry name" value="LDH_like_2"/>
    <property type="match status" value="1"/>
</dbReference>
<keyword evidence="3" id="KW-0520">NAD</keyword>
<dbReference type="SUPFAM" id="SSF52283">
    <property type="entry name" value="Formate/glycerate dehydrogenase catalytic domain-like"/>
    <property type="match status" value="1"/>
</dbReference>
<dbReference type="EMBL" id="CP000804">
    <property type="protein sequence ID" value="ABU56831.1"/>
    <property type="molecule type" value="Genomic_DNA"/>
</dbReference>
<evidence type="ECO:0000313" key="8">
    <source>
        <dbReference type="Proteomes" id="UP000000263"/>
    </source>
</evidence>
<dbReference type="RefSeq" id="WP_012119261.1">
    <property type="nucleotide sequence ID" value="NC_009767.1"/>
</dbReference>
<evidence type="ECO:0000259" key="6">
    <source>
        <dbReference type="Pfam" id="PF02826"/>
    </source>
</evidence>
<evidence type="ECO:0000256" key="3">
    <source>
        <dbReference type="ARBA" id="ARBA00023027"/>
    </source>
</evidence>